<evidence type="ECO:0000256" key="2">
    <source>
        <dbReference type="SAM" id="SignalP"/>
    </source>
</evidence>
<keyword evidence="1" id="KW-0175">Coiled coil</keyword>
<feature type="coiled-coil region" evidence="1">
    <location>
        <begin position="159"/>
        <end position="212"/>
    </location>
</feature>
<feature type="signal peptide" evidence="2">
    <location>
        <begin position="1"/>
        <end position="17"/>
    </location>
</feature>
<feature type="non-terminal residue" evidence="3">
    <location>
        <position position="497"/>
    </location>
</feature>
<sequence>MAIGVVFLVVLFGLANSQLPRIRTCDPVQDQDTKQSPTVCSNYKNIEFLYGKHLELESIVLTIKKSAENNNVMLERLEKSLNNALTEFTRSTKNQNAAIQSLRNDVVILQEHQNRVGGTLSDIEQRLDITEGKLIEKKAKLGSLEVKTEAAFNNTKTLLNSYKDQLSHLNSMAQDLEVHFEGRLNITKMELEEKLEATEKNTEDKISTLEMKTEASFNSTKTLLNLYKNQLSHLNSTTQELGVNLDYRLNFTKKELEDQVLTIQLKSEDFLAELTRSINNQKVNITSLKNEVDKLVKHQEIFGRNVSDIEKRVDVTERQLTEEKAKLENLETETEAAFNNTNILLSSYMKELSHLKTTDWDLEVKVEAWLNITKMDLEDKLEAIWENSEAANTKLHNQKNELDHKIESRFNKAIYELKTQNITMNNLIGQTAAKLENLEKETEASFNSTKTLLETYKDELSHLNLTTLRLKVKYENQWDATKTDIEIKLNMIQETTE</sequence>
<feature type="coiled-coil region" evidence="1">
    <location>
        <begin position="64"/>
        <end position="94"/>
    </location>
</feature>
<gene>
    <name evidence="3" type="ORF">CHARACLAT_026660</name>
</gene>
<keyword evidence="2" id="KW-0732">Signal</keyword>
<evidence type="ECO:0000313" key="3">
    <source>
        <dbReference type="EMBL" id="MED6285182.1"/>
    </source>
</evidence>
<name>A0ABU7ED26_9TELE</name>
<feature type="coiled-coil region" evidence="1">
    <location>
        <begin position="271"/>
        <end position="340"/>
    </location>
</feature>
<comment type="caution">
    <text evidence="3">The sequence shown here is derived from an EMBL/GenBank/DDBJ whole genome shotgun (WGS) entry which is preliminary data.</text>
</comment>
<evidence type="ECO:0000313" key="4">
    <source>
        <dbReference type="Proteomes" id="UP001352852"/>
    </source>
</evidence>
<evidence type="ECO:0000256" key="1">
    <source>
        <dbReference type="SAM" id="Coils"/>
    </source>
</evidence>
<organism evidence="3 4">
    <name type="scientific">Characodon lateralis</name>
    <dbReference type="NCBI Taxonomy" id="208331"/>
    <lineage>
        <taxon>Eukaryota</taxon>
        <taxon>Metazoa</taxon>
        <taxon>Chordata</taxon>
        <taxon>Craniata</taxon>
        <taxon>Vertebrata</taxon>
        <taxon>Euteleostomi</taxon>
        <taxon>Actinopterygii</taxon>
        <taxon>Neopterygii</taxon>
        <taxon>Teleostei</taxon>
        <taxon>Neoteleostei</taxon>
        <taxon>Acanthomorphata</taxon>
        <taxon>Ovalentaria</taxon>
        <taxon>Atherinomorphae</taxon>
        <taxon>Cyprinodontiformes</taxon>
        <taxon>Goodeidae</taxon>
        <taxon>Characodon</taxon>
    </lineage>
</organism>
<keyword evidence="4" id="KW-1185">Reference proteome</keyword>
<proteinExistence type="predicted"/>
<dbReference type="Proteomes" id="UP001352852">
    <property type="component" value="Unassembled WGS sequence"/>
</dbReference>
<accession>A0ABU7ED26</accession>
<feature type="chain" id="PRO_5046394498" evidence="2">
    <location>
        <begin position="18"/>
        <end position="497"/>
    </location>
</feature>
<dbReference type="EMBL" id="JAHUTJ010052432">
    <property type="protein sequence ID" value="MED6285182.1"/>
    <property type="molecule type" value="Genomic_DNA"/>
</dbReference>
<reference evidence="3 4" key="1">
    <citation type="submission" date="2021-06" db="EMBL/GenBank/DDBJ databases">
        <authorList>
            <person name="Palmer J.M."/>
        </authorList>
    </citation>
    <scope>NUCLEOTIDE SEQUENCE [LARGE SCALE GENOMIC DNA]</scope>
    <source>
        <strain evidence="3 4">CL_MEX2019</strain>
        <tissue evidence="3">Muscle</tissue>
    </source>
</reference>
<protein>
    <submittedName>
        <fullName evidence="3">Uncharacterized protein</fullName>
    </submittedName>
</protein>